<protein>
    <recommendedName>
        <fullName evidence="2 7">Flagellar motor switch protein FliN</fullName>
    </recommendedName>
</protein>
<comment type="caution">
    <text evidence="9">The sequence shown here is derived from an EMBL/GenBank/DDBJ whole genome shotgun (WGS) entry which is preliminary data.</text>
</comment>
<evidence type="ECO:0000256" key="2">
    <source>
        <dbReference type="ARBA" id="ARBA00021897"/>
    </source>
</evidence>
<keyword evidence="9" id="KW-0969">Cilium</keyword>
<dbReference type="SUPFAM" id="SSF101801">
    <property type="entry name" value="Surface presentation of antigens (SPOA)"/>
    <property type="match status" value="1"/>
</dbReference>
<feature type="domain" description="Flagellar motor switch protein FliN-like C-terminal" evidence="8">
    <location>
        <begin position="17"/>
        <end position="87"/>
    </location>
</feature>
<dbReference type="Proteomes" id="UP001291687">
    <property type="component" value="Unassembled WGS sequence"/>
</dbReference>
<sequence length="94" mass="10144">MADKKASDDNIELTLEALYDVPVQVSVVLGVATMSLSNILKLGKGAVIELERTVGEPIDVYVNNKKVAKGEIVIVDEKIGVTLTEVVISDKDFK</sequence>
<keyword evidence="5 7" id="KW-0283">Flagellar rotation</keyword>
<comment type="similarity">
    <text evidence="1 7">Belongs to the FliN/MopA/SpaO family.</text>
</comment>
<accession>A0ABU5ND17</accession>
<name>A0ABU5ND17_9RICK</name>
<proteinExistence type="inferred from homology"/>
<evidence type="ECO:0000259" key="8">
    <source>
        <dbReference type="Pfam" id="PF01052"/>
    </source>
</evidence>
<dbReference type="RefSeq" id="WP_322776950.1">
    <property type="nucleotide sequence ID" value="NZ_JARJFB010000074.1"/>
</dbReference>
<comment type="subcellular location">
    <subcellularLocation>
        <location evidence="7">Cell membrane</location>
        <topology evidence="7">Peripheral membrane protein</topology>
        <orientation evidence="7">Cytoplasmic side</orientation>
    </subcellularLocation>
    <subcellularLocation>
        <location evidence="7">Bacterial flagellum basal body</location>
    </subcellularLocation>
</comment>
<evidence type="ECO:0000256" key="6">
    <source>
        <dbReference type="ARBA" id="ARBA00023136"/>
    </source>
</evidence>
<reference evidence="9 10" key="1">
    <citation type="submission" date="2023-03" db="EMBL/GenBank/DDBJ databases">
        <title>Host association and intracellularity evolved multiple times independently in the Rickettsiales.</title>
        <authorList>
            <person name="Castelli M."/>
            <person name="Nardi T."/>
            <person name="Gammuto L."/>
            <person name="Bellinzona G."/>
            <person name="Sabaneyeva E."/>
            <person name="Potekhin A."/>
            <person name="Serra V."/>
            <person name="Petroni G."/>
            <person name="Sassera D."/>
        </authorList>
    </citation>
    <scope>NUCLEOTIDE SEQUENCE [LARGE SCALE GENOMIC DNA]</scope>
    <source>
        <strain evidence="9 10">Sr 2-6</strain>
    </source>
</reference>
<keyword evidence="4 7" id="KW-0145">Chemotaxis</keyword>
<dbReference type="InterPro" id="IPR001172">
    <property type="entry name" value="FliN_T3SS_HrcQb"/>
</dbReference>
<dbReference type="InterPro" id="IPR012826">
    <property type="entry name" value="FliN"/>
</dbReference>
<evidence type="ECO:0000256" key="7">
    <source>
        <dbReference type="RuleBase" id="RU362074"/>
    </source>
</evidence>
<dbReference type="EMBL" id="JARJFB010000074">
    <property type="protein sequence ID" value="MEA0971050.1"/>
    <property type="molecule type" value="Genomic_DNA"/>
</dbReference>
<keyword evidence="6 7" id="KW-0472">Membrane</keyword>
<dbReference type="Pfam" id="PF01052">
    <property type="entry name" value="FliMN_C"/>
    <property type="match status" value="1"/>
</dbReference>
<keyword evidence="7" id="KW-0975">Bacterial flagellum</keyword>
<keyword evidence="9" id="KW-0282">Flagellum</keyword>
<dbReference type="InterPro" id="IPR036429">
    <property type="entry name" value="SpoA-like_sf"/>
</dbReference>
<evidence type="ECO:0000256" key="3">
    <source>
        <dbReference type="ARBA" id="ARBA00022475"/>
    </source>
</evidence>
<gene>
    <name evidence="9" type="ORF">Megvenef_01022</name>
</gene>
<evidence type="ECO:0000313" key="10">
    <source>
        <dbReference type="Proteomes" id="UP001291687"/>
    </source>
</evidence>
<organism evidence="9 10">
    <name type="scientific">Candidatus Megaera venefica</name>
    <dbReference type="NCBI Taxonomy" id="2055910"/>
    <lineage>
        <taxon>Bacteria</taxon>
        <taxon>Pseudomonadati</taxon>
        <taxon>Pseudomonadota</taxon>
        <taxon>Alphaproteobacteria</taxon>
        <taxon>Rickettsiales</taxon>
        <taxon>Rickettsiaceae</taxon>
        <taxon>Candidatus Megaera</taxon>
    </lineage>
</organism>
<dbReference type="Gene3D" id="2.30.330.10">
    <property type="entry name" value="SpoA-like"/>
    <property type="match status" value="1"/>
</dbReference>
<dbReference type="InterPro" id="IPR001543">
    <property type="entry name" value="FliN-like_C"/>
</dbReference>
<keyword evidence="9" id="KW-0966">Cell projection</keyword>
<evidence type="ECO:0000256" key="4">
    <source>
        <dbReference type="ARBA" id="ARBA00022500"/>
    </source>
</evidence>
<dbReference type="PANTHER" id="PTHR43484:SF1">
    <property type="entry name" value="FLAGELLAR MOTOR SWITCH PROTEIN FLIN"/>
    <property type="match status" value="1"/>
</dbReference>
<evidence type="ECO:0000256" key="5">
    <source>
        <dbReference type="ARBA" id="ARBA00022779"/>
    </source>
</evidence>
<dbReference type="NCBIfam" id="TIGR02480">
    <property type="entry name" value="fliN"/>
    <property type="match status" value="1"/>
</dbReference>
<keyword evidence="3 7" id="KW-1003">Cell membrane</keyword>
<evidence type="ECO:0000313" key="9">
    <source>
        <dbReference type="EMBL" id="MEA0971050.1"/>
    </source>
</evidence>
<dbReference type="InterPro" id="IPR051469">
    <property type="entry name" value="FliN/MopA/SpaO"/>
</dbReference>
<keyword evidence="10" id="KW-1185">Reference proteome</keyword>
<comment type="function">
    <text evidence="7">FliN is one of three proteins (FliG, FliN, FliM) that form the rotor-mounted switch complex (C ring), located at the base of the basal body. This complex interacts with the CheY and CheZ chemotaxis proteins, in addition to contacting components of the motor that determine the direction of flagellar rotation.</text>
</comment>
<evidence type="ECO:0000256" key="1">
    <source>
        <dbReference type="ARBA" id="ARBA00009226"/>
    </source>
</evidence>
<dbReference type="PANTHER" id="PTHR43484">
    <property type="match status" value="1"/>
</dbReference>
<dbReference type="PRINTS" id="PR00956">
    <property type="entry name" value="FLGMOTORFLIN"/>
</dbReference>